<reference evidence="6 7" key="1">
    <citation type="journal article" date="2024" name="Plant J.">
        <title>Genome sequences and population genomics reveal climatic adaptation and genomic divergence between two closely related sweetgum species.</title>
        <authorList>
            <person name="Xu W.Q."/>
            <person name="Ren C.Q."/>
            <person name="Zhang X.Y."/>
            <person name="Comes H.P."/>
            <person name="Liu X.H."/>
            <person name="Li Y.G."/>
            <person name="Kettle C.J."/>
            <person name="Jalonen R."/>
            <person name="Gaisberger H."/>
            <person name="Ma Y.Z."/>
            <person name="Qiu Y.X."/>
        </authorList>
    </citation>
    <scope>NUCLEOTIDE SEQUENCE [LARGE SCALE GENOMIC DNA]</scope>
    <source>
        <strain evidence="6">Hangzhou</strain>
    </source>
</reference>
<keyword evidence="3" id="KW-0862">Zinc</keyword>
<evidence type="ECO:0000256" key="3">
    <source>
        <dbReference type="ARBA" id="ARBA00022833"/>
    </source>
</evidence>
<dbReference type="SMART" id="SM00575">
    <property type="entry name" value="ZnF_PMZ"/>
    <property type="match status" value="1"/>
</dbReference>
<evidence type="ECO:0000256" key="4">
    <source>
        <dbReference type="PROSITE-ProRule" id="PRU00325"/>
    </source>
</evidence>
<dbReference type="PROSITE" id="PS50966">
    <property type="entry name" value="ZF_SWIM"/>
    <property type="match status" value="1"/>
</dbReference>
<comment type="caution">
    <text evidence="6">The sequence shown here is derived from an EMBL/GenBank/DDBJ whole genome shotgun (WGS) entry which is preliminary data.</text>
</comment>
<protein>
    <recommendedName>
        <fullName evidence="5">SWIM-type domain-containing protein</fullName>
    </recommendedName>
</protein>
<dbReference type="PANTHER" id="PTHR31973">
    <property type="entry name" value="POLYPROTEIN, PUTATIVE-RELATED"/>
    <property type="match status" value="1"/>
</dbReference>
<accession>A0AAP0WV81</accession>
<dbReference type="Proteomes" id="UP001415857">
    <property type="component" value="Unassembled WGS sequence"/>
</dbReference>
<dbReference type="InterPro" id="IPR006564">
    <property type="entry name" value="Znf_PMZ"/>
</dbReference>
<organism evidence="6 7">
    <name type="scientific">Liquidambar formosana</name>
    <name type="common">Formosan gum</name>
    <dbReference type="NCBI Taxonomy" id="63359"/>
    <lineage>
        <taxon>Eukaryota</taxon>
        <taxon>Viridiplantae</taxon>
        <taxon>Streptophyta</taxon>
        <taxon>Embryophyta</taxon>
        <taxon>Tracheophyta</taxon>
        <taxon>Spermatophyta</taxon>
        <taxon>Magnoliopsida</taxon>
        <taxon>eudicotyledons</taxon>
        <taxon>Gunneridae</taxon>
        <taxon>Pentapetalae</taxon>
        <taxon>Saxifragales</taxon>
        <taxon>Altingiaceae</taxon>
        <taxon>Liquidambar</taxon>
    </lineage>
</organism>
<dbReference type="GO" id="GO:0008270">
    <property type="term" value="F:zinc ion binding"/>
    <property type="evidence" value="ECO:0007669"/>
    <property type="project" value="UniProtKB-KW"/>
</dbReference>
<sequence>MESKHHRFILKSEEDEDNGYAGEENYSVGDVRVHRDNETDLLPKFCSHEKQVFLSAGWACGIRHVGQCFEGGVKDFRNTLRKYSIEIGFLYKFIKNTIKKVNARCKMHEVNGCMWHVHARIKKANDYSYITRLNNIHSYGATIRTSKNTRISYELVSTLIQDKIHDRPLTRPADVVFDLKKDYGLDIMYHHAWWGIDRANNDIFGDQSLSFDMLHWYKEQVMKTNPGSFVEIDYDTNSRRFKRVFVAFSACIHGFNHCRPMLFLNGTFLKARYKGNLLATTAKYENQEFEFRLKELKKEGGAKVIKFLSKLPNENWTNAHFMGQRYGEMWSNAAESFNSQIRNARHLPITNMDVRLGNVLKEERSWVVSVLGDDIFEVHSHPLVSVDIRRRTCSCCQWQCNGFPCAHAVAVIHKYGRNLNEYVEMYFHVDSF</sequence>
<name>A0AAP0WV81_LIQFO</name>
<dbReference type="Pfam" id="PF04434">
    <property type="entry name" value="SWIM"/>
    <property type="match status" value="1"/>
</dbReference>
<dbReference type="AlphaFoldDB" id="A0AAP0WV81"/>
<evidence type="ECO:0000259" key="5">
    <source>
        <dbReference type="PROSITE" id="PS50966"/>
    </source>
</evidence>
<keyword evidence="2 4" id="KW-0863">Zinc-finger</keyword>
<dbReference type="PANTHER" id="PTHR31973:SF188">
    <property type="entry name" value="POLYPROTEIN, PUTATIVE-RELATED"/>
    <property type="match status" value="1"/>
</dbReference>
<evidence type="ECO:0000313" key="6">
    <source>
        <dbReference type="EMBL" id="KAK9281019.1"/>
    </source>
</evidence>
<evidence type="ECO:0000313" key="7">
    <source>
        <dbReference type="Proteomes" id="UP001415857"/>
    </source>
</evidence>
<dbReference type="Pfam" id="PF03108">
    <property type="entry name" value="DBD_Tnp_Mut"/>
    <property type="match status" value="1"/>
</dbReference>
<keyword evidence="1" id="KW-0479">Metal-binding</keyword>
<feature type="domain" description="SWIM-type" evidence="5">
    <location>
        <begin position="384"/>
        <end position="416"/>
    </location>
</feature>
<proteinExistence type="predicted"/>
<evidence type="ECO:0000256" key="1">
    <source>
        <dbReference type="ARBA" id="ARBA00022723"/>
    </source>
</evidence>
<evidence type="ECO:0000256" key="2">
    <source>
        <dbReference type="ARBA" id="ARBA00022771"/>
    </source>
</evidence>
<keyword evidence="7" id="KW-1185">Reference proteome</keyword>
<gene>
    <name evidence="6" type="ORF">L1049_003911</name>
</gene>
<dbReference type="InterPro" id="IPR007527">
    <property type="entry name" value="Znf_SWIM"/>
</dbReference>
<dbReference type="InterPro" id="IPR004332">
    <property type="entry name" value="Transposase_MuDR"/>
</dbReference>
<dbReference type="EMBL" id="JBBPBK010000007">
    <property type="protein sequence ID" value="KAK9281019.1"/>
    <property type="molecule type" value="Genomic_DNA"/>
</dbReference>